<geneLocation type="mitochondrion" evidence="1"/>
<keyword evidence="1" id="KW-0496">Mitochondrion</keyword>
<evidence type="ECO:0000313" key="1">
    <source>
        <dbReference type="EMBL" id="KUM46209.1"/>
    </source>
</evidence>
<comment type="caution">
    <text evidence="1">The sequence shown here is derived from an EMBL/GenBank/DDBJ whole genome shotgun (WGS) entry which is preliminary data.</text>
</comment>
<dbReference type="EMBL" id="LKAM01000013">
    <property type="protein sequence ID" value="KUM46209.1"/>
    <property type="molecule type" value="Genomic_DNA"/>
</dbReference>
<gene>
    <name evidence="1" type="ORF">ABT39_MTgene2015</name>
</gene>
<dbReference type="AlphaFoldDB" id="A0A101LVP3"/>
<accession>A0A101LVP3</accession>
<protein>
    <submittedName>
        <fullName evidence="1">Uncharacterized protein</fullName>
    </submittedName>
</protein>
<proteinExistence type="predicted"/>
<reference evidence="1" key="1">
    <citation type="journal article" date="2015" name="Genome Biol. Evol.">
        <title>Organellar Genomes of White Spruce (Picea glauca): Assembly and Annotation.</title>
        <authorList>
            <person name="Jackman S.D."/>
            <person name="Warren R.L."/>
            <person name="Gibb E.A."/>
            <person name="Vandervalk B.P."/>
            <person name="Mohamadi H."/>
            <person name="Chu J."/>
            <person name="Raymond A."/>
            <person name="Pleasance S."/>
            <person name="Coope R."/>
            <person name="Wildung M.R."/>
            <person name="Ritland C.E."/>
            <person name="Bousquet J."/>
            <person name="Jones S.J."/>
            <person name="Bohlmann J."/>
            <person name="Birol I."/>
        </authorList>
    </citation>
    <scope>NUCLEOTIDE SEQUENCE [LARGE SCALE GENOMIC DNA]</scope>
    <source>
        <tissue evidence="1">Flushing bud</tissue>
    </source>
</reference>
<sequence length="86" mass="9780">MSRTRKALLWALAAYRECFLGFLTLNHHPFSTWLKSSSLSLEKQLTIAKCEFRYEDPKRDTGRAGRGSETCTTTLGFHGRIHTFGA</sequence>
<name>A0A101LVP3_PICGL</name>
<organism evidence="1">
    <name type="scientific">Picea glauca</name>
    <name type="common">White spruce</name>
    <name type="synonym">Pinus glauca</name>
    <dbReference type="NCBI Taxonomy" id="3330"/>
    <lineage>
        <taxon>Eukaryota</taxon>
        <taxon>Viridiplantae</taxon>
        <taxon>Streptophyta</taxon>
        <taxon>Embryophyta</taxon>
        <taxon>Tracheophyta</taxon>
        <taxon>Spermatophyta</taxon>
        <taxon>Pinopsida</taxon>
        <taxon>Pinidae</taxon>
        <taxon>Conifers I</taxon>
        <taxon>Pinales</taxon>
        <taxon>Pinaceae</taxon>
        <taxon>Picea</taxon>
    </lineage>
</organism>